<gene>
    <name evidence="3" type="ORF">METZ01_LOCUS277305</name>
</gene>
<feature type="domain" description="CusB-like beta-barrel" evidence="2">
    <location>
        <begin position="31"/>
        <end position="104"/>
    </location>
</feature>
<sequence length="106" mass="11793">GIIAAKSIEEGEMISPGSPVFHIIDISQVKIVIQAEQHDLPMIKRGQSVVFVTPSYRDKQFSGYIERVDWIADPETGRFPLHVKANNPGLMLRAGMSAKVYLLSKK</sequence>
<reference evidence="3" key="1">
    <citation type="submission" date="2018-05" db="EMBL/GenBank/DDBJ databases">
        <authorList>
            <person name="Lanie J.A."/>
            <person name="Ng W.-L."/>
            <person name="Kazmierczak K.M."/>
            <person name="Andrzejewski T.M."/>
            <person name="Davidsen T.M."/>
            <person name="Wayne K.J."/>
            <person name="Tettelin H."/>
            <person name="Glass J.I."/>
            <person name="Rusch D."/>
            <person name="Podicherti R."/>
            <person name="Tsui H.-C.T."/>
            <person name="Winkler M.E."/>
        </authorList>
    </citation>
    <scope>NUCLEOTIDE SEQUENCE</scope>
</reference>
<evidence type="ECO:0000259" key="2">
    <source>
        <dbReference type="Pfam" id="PF25954"/>
    </source>
</evidence>
<dbReference type="PANTHER" id="PTHR30097">
    <property type="entry name" value="CATION EFFLUX SYSTEM PROTEIN CUSB"/>
    <property type="match status" value="1"/>
</dbReference>
<dbReference type="AlphaFoldDB" id="A0A382KP48"/>
<protein>
    <recommendedName>
        <fullName evidence="2">CusB-like beta-barrel domain-containing protein</fullName>
    </recommendedName>
</protein>
<name>A0A382KP48_9ZZZZ</name>
<dbReference type="GO" id="GO:0030313">
    <property type="term" value="C:cell envelope"/>
    <property type="evidence" value="ECO:0007669"/>
    <property type="project" value="TreeGrafter"/>
</dbReference>
<dbReference type="GO" id="GO:0060003">
    <property type="term" value="P:copper ion export"/>
    <property type="evidence" value="ECO:0007669"/>
    <property type="project" value="TreeGrafter"/>
</dbReference>
<dbReference type="Gene3D" id="2.40.30.170">
    <property type="match status" value="1"/>
</dbReference>
<evidence type="ECO:0000256" key="1">
    <source>
        <dbReference type="ARBA" id="ARBA00022448"/>
    </source>
</evidence>
<dbReference type="PANTHER" id="PTHR30097:SF4">
    <property type="entry name" value="SLR6042 PROTEIN"/>
    <property type="match status" value="1"/>
</dbReference>
<dbReference type="EMBL" id="UINC01080994">
    <property type="protein sequence ID" value="SVC24451.1"/>
    <property type="molecule type" value="Genomic_DNA"/>
</dbReference>
<organism evidence="3">
    <name type="scientific">marine metagenome</name>
    <dbReference type="NCBI Taxonomy" id="408172"/>
    <lineage>
        <taxon>unclassified sequences</taxon>
        <taxon>metagenomes</taxon>
        <taxon>ecological metagenomes</taxon>
    </lineage>
</organism>
<dbReference type="InterPro" id="IPR058792">
    <property type="entry name" value="Beta-barrel_RND_2"/>
</dbReference>
<dbReference type="Pfam" id="PF25954">
    <property type="entry name" value="Beta-barrel_RND_2"/>
    <property type="match status" value="1"/>
</dbReference>
<dbReference type="InterPro" id="IPR051909">
    <property type="entry name" value="MFP_Cation_Efflux"/>
</dbReference>
<accession>A0A382KP48</accession>
<proteinExistence type="predicted"/>
<feature type="non-terminal residue" evidence="3">
    <location>
        <position position="1"/>
    </location>
</feature>
<dbReference type="SUPFAM" id="SSF111369">
    <property type="entry name" value="HlyD-like secretion proteins"/>
    <property type="match status" value="1"/>
</dbReference>
<keyword evidence="1" id="KW-0813">Transport</keyword>
<dbReference type="GO" id="GO:0015679">
    <property type="term" value="P:plasma membrane copper ion transport"/>
    <property type="evidence" value="ECO:0007669"/>
    <property type="project" value="TreeGrafter"/>
</dbReference>
<evidence type="ECO:0000313" key="3">
    <source>
        <dbReference type="EMBL" id="SVC24451.1"/>
    </source>
</evidence>